<accession>A0ABW5CKV0</accession>
<feature type="transmembrane region" description="Helical" evidence="6">
    <location>
        <begin position="158"/>
        <end position="177"/>
    </location>
</feature>
<sequence length="430" mass="45386">MGRAAVWRERFKGEIRTLGHFAKLAGGAAGRLVISLAYFVSLANTLSVADFGLFATASAIGIVLSRVAGFGFVSPLYRIATGKPRLVGAYTGTLLVAFLLSAPVVAALSALFFALFFAGQMAALAFAAVIVAEVACWRALEVVCIVNNGLGRFGRGAAIVILGTALRALAAIAFASASDGSLLSWSLAYLGANALAALLSIALWYPRRRLRFSRGHAFARWRDSLAVMASEIAFYVQSELDKLLVLAVGGPQAAGLYAILMRLIDLTALPVRAFNTLVVQKLMRAPRWLASWRRRIGIEAAIAAASVAGLGALGLVLHVQPAALGRNVADAAPFVLLALLVPAFRNLVEYQGEMLYARGLTGLRVAILLMVGALKAGLLWLLLATQEDAQAQILGLNAVFAALWLASTLASYGALARLDRPFRPARPASG</sequence>
<keyword evidence="4 6" id="KW-1133">Transmembrane helix</keyword>
<feature type="transmembrane region" description="Helical" evidence="6">
    <location>
        <begin position="94"/>
        <end position="117"/>
    </location>
</feature>
<evidence type="ECO:0000313" key="7">
    <source>
        <dbReference type="EMBL" id="MFD2236826.1"/>
    </source>
</evidence>
<evidence type="ECO:0000256" key="1">
    <source>
        <dbReference type="ARBA" id="ARBA00004651"/>
    </source>
</evidence>
<comment type="caution">
    <text evidence="7">The sequence shown here is derived from an EMBL/GenBank/DDBJ whole genome shotgun (WGS) entry which is preliminary data.</text>
</comment>
<name>A0ABW5CKV0_9HYPH</name>
<dbReference type="PANTHER" id="PTHR30250:SF11">
    <property type="entry name" value="O-ANTIGEN TRANSPORTER-RELATED"/>
    <property type="match status" value="1"/>
</dbReference>
<feature type="transmembrane region" description="Helical" evidence="6">
    <location>
        <begin position="123"/>
        <end position="146"/>
    </location>
</feature>
<keyword evidence="3 6" id="KW-0812">Transmembrane</keyword>
<dbReference type="EMBL" id="JBHUIJ010000005">
    <property type="protein sequence ID" value="MFD2236826.1"/>
    <property type="molecule type" value="Genomic_DNA"/>
</dbReference>
<comment type="subcellular location">
    <subcellularLocation>
        <location evidence="1">Cell membrane</location>
        <topology evidence="1">Multi-pass membrane protein</topology>
    </subcellularLocation>
</comment>
<evidence type="ECO:0000256" key="6">
    <source>
        <dbReference type="SAM" id="Phobius"/>
    </source>
</evidence>
<keyword evidence="2" id="KW-1003">Cell membrane</keyword>
<evidence type="ECO:0000256" key="2">
    <source>
        <dbReference type="ARBA" id="ARBA00022475"/>
    </source>
</evidence>
<dbReference type="RefSeq" id="WP_245195718.1">
    <property type="nucleotide sequence ID" value="NZ_CP072611.1"/>
</dbReference>
<feature type="transmembrane region" description="Helical" evidence="6">
    <location>
        <begin position="21"/>
        <end position="40"/>
    </location>
</feature>
<dbReference type="PANTHER" id="PTHR30250">
    <property type="entry name" value="PST FAMILY PREDICTED COLANIC ACID TRANSPORTER"/>
    <property type="match status" value="1"/>
</dbReference>
<feature type="transmembrane region" description="Helical" evidence="6">
    <location>
        <begin position="296"/>
        <end position="319"/>
    </location>
</feature>
<feature type="transmembrane region" description="Helical" evidence="6">
    <location>
        <begin position="331"/>
        <end position="348"/>
    </location>
</feature>
<organism evidence="7 8">
    <name type="scientific">Aureimonas populi</name>
    <dbReference type="NCBI Taxonomy" id="1701758"/>
    <lineage>
        <taxon>Bacteria</taxon>
        <taxon>Pseudomonadati</taxon>
        <taxon>Pseudomonadota</taxon>
        <taxon>Alphaproteobacteria</taxon>
        <taxon>Hyphomicrobiales</taxon>
        <taxon>Aurantimonadaceae</taxon>
        <taxon>Aureimonas</taxon>
    </lineage>
</organism>
<dbReference type="Proteomes" id="UP001597371">
    <property type="component" value="Unassembled WGS sequence"/>
</dbReference>
<reference evidence="8" key="1">
    <citation type="journal article" date="2019" name="Int. J. Syst. Evol. Microbiol.">
        <title>The Global Catalogue of Microorganisms (GCM) 10K type strain sequencing project: providing services to taxonomists for standard genome sequencing and annotation.</title>
        <authorList>
            <consortium name="The Broad Institute Genomics Platform"/>
            <consortium name="The Broad Institute Genome Sequencing Center for Infectious Disease"/>
            <person name="Wu L."/>
            <person name="Ma J."/>
        </authorList>
    </citation>
    <scope>NUCLEOTIDE SEQUENCE [LARGE SCALE GENOMIC DNA]</scope>
    <source>
        <strain evidence="8">ZS-35-S2</strain>
    </source>
</reference>
<evidence type="ECO:0000256" key="5">
    <source>
        <dbReference type="ARBA" id="ARBA00023136"/>
    </source>
</evidence>
<gene>
    <name evidence="7" type="ORF">ACFSKQ_05025</name>
</gene>
<proteinExistence type="predicted"/>
<keyword evidence="8" id="KW-1185">Reference proteome</keyword>
<evidence type="ECO:0000256" key="3">
    <source>
        <dbReference type="ARBA" id="ARBA00022692"/>
    </source>
</evidence>
<feature type="transmembrane region" description="Helical" evidence="6">
    <location>
        <begin position="360"/>
        <end position="382"/>
    </location>
</feature>
<feature type="transmembrane region" description="Helical" evidence="6">
    <location>
        <begin position="183"/>
        <end position="205"/>
    </location>
</feature>
<keyword evidence="5 6" id="KW-0472">Membrane</keyword>
<evidence type="ECO:0000313" key="8">
    <source>
        <dbReference type="Proteomes" id="UP001597371"/>
    </source>
</evidence>
<evidence type="ECO:0000256" key="4">
    <source>
        <dbReference type="ARBA" id="ARBA00022989"/>
    </source>
</evidence>
<feature type="transmembrane region" description="Helical" evidence="6">
    <location>
        <begin position="394"/>
        <end position="416"/>
    </location>
</feature>
<dbReference type="InterPro" id="IPR050833">
    <property type="entry name" value="Poly_Biosynth_Transport"/>
</dbReference>
<protein>
    <submittedName>
        <fullName evidence="7">Lipopolysaccharide biosynthesis protein</fullName>
    </submittedName>
</protein>
<feature type="transmembrane region" description="Helical" evidence="6">
    <location>
        <begin position="52"/>
        <end position="73"/>
    </location>
</feature>